<feature type="signal peptide" evidence="1">
    <location>
        <begin position="1"/>
        <end position="18"/>
    </location>
</feature>
<organism evidence="2 3">
    <name type="scientific">Seonamhaeicola marinus</name>
    <dbReference type="NCBI Taxonomy" id="1912246"/>
    <lineage>
        <taxon>Bacteria</taxon>
        <taxon>Pseudomonadati</taxon>
        <taxon>Bacteroidota</taxon>
        <taxon>Flavobacteriia</taxon>
        <taxon>Flavobacteriales</taxon>
        <taxon>Flavobacteriaceae</taxon>
    </lineage>
</organism>
<evidence type="ECO:0000313" key="3">
    <source>
        <dbReference type="Proteomes" id="UP000323930"/>
    </source>
</evidence>
<protein>
    <recommendedName>
        <fullName evidence="4">DUF2490 domain-containing protein</fullName>
    </recommendedName>
</protein>
<sequence length="204" mass="24077">MKKYCVILILICTISIHAQNQTNEHSFLNKAEFKVGYYGNLLWDNGLNSGIEYLWKEKVVVKAKKKGQKIIVHQFLFNGSLGYATNFANKTDNGLHTYYGLIWRRTNPKRRQFHIEVNPLGYYRSFLKETFEVKGDNVSKVKFPGRHYYAPSMAIGIGRQRKEKRRSGWYLNFNYTLRMPYNTGVLPNFSLQYGYRFNFKNKNQ</sequence>
<keyword evidence="3" id="KW-1185">Reference proteome</keyword>
<keyword evidence="1" id="KW-0732">Signal</keyword>
<reference evidence="2 3" key="1">
    <citation type="submission" date="2019-08" db="EMBL/GenBank/DDBJ databases">
        <title>Seonamhaeicola sediminis sp. nov., isolated from marine sediment.</title>
        <authorList>
            <person name="Cao W.R."/>
        </authorList>
    </citation>
    <scope>NUCLEOTIDE SEQUENCE [LARGE SCALE GENOMIC DNA]</scope>
    <source>
        <strain evidence="2 3">B011</strain>
    </source>
</reference>
<comment type="caution">
    <text evidence="2">The sequence shown here is derived from an EMBL/GenBank/DDBJ whole genome shotgun (WGS) entry which is preliminary data.</text>
</comment>
<dbReference type="RefSeq" id="WP_148544931.1">
    <property type="nucleotide sequence ID" value="NZ_VSDQ01000718.1"/>
</dbReference>
<dbReference type="AlphaFoldDB" id="A0A5D0HL07"/>
<evidence type="ECO:0000313" key="2">
    <source>
        <dbReference type="EMBL" id="TYA71945.1"/>
    </source>
</evidence>
<accession>A0A5D0HL07</accession>
<gene>
    <name evidence="2" type="ORF">FUA24_20570</name>
</gene>
<dbReference type="OrthoDB" id="1427586at2"/>
<dbReference type="Proteomes" id="UP000323930">
    <property type="component" value="Unassembled WGS sequence"/>
</dbReference>
<evidence type="ECO:0000256" key="1">
    <source>
        <dbReference type="SAM" id="SignalP"/>
    </source>
</evidence>
<proteinExistence type="predicted"/>
<evidence type="ECO:0008006" key="4">
    <source>
        <dbReference type="Google" id="ProtNLM"/>
    </source>
</evidence>
<feature type="chain" id="PRO_5022912529" description="DUF2490 domain-containing protein" evidence="1">
    <location>
        <begin position="19"/>
        <end position="204"/>
    </location>
</feature>
<name>A0A5D0HL07_9FLAO</name>
<dbReference type="EMBL" id="VSDQ01000718">
    <property type="protein sequence ID" value="TYA71945.1"/>
    <property type="molecule type" value="Genomic_DNA"/>
</dbReference>